<dbReference type="InterPro" id="IPR021858">
    <property type="entry name" value="Fun_TF"/>
</dbReference>
<evidence type="ECO:0000259" key="3">
    <source>
        <dbReference type="Pfam" id="PF01408"/>
    </source>
</evidence>
<name>A0A9P1H1Q4_9PEZI</name>
<dbReference type="Gene3D" id="3.30.360.10">
    <property type="entry name" value="Dihydrodipicolinate Reductase, domain 2"/>
    <property type="match status" value="1"/>
</dbReference>
<dbReference type="InterPro" id="IPR036291">
    <property type="entry name" value="NAD(P)-bd_dom_sf"/>
</dbReference>
<organism evidence="5 6">
    <name type="scientific">Parascedosporium putredinis</name>
    <dbReference type="NCBI Taxonomy" id="1442378"/>
    <lineage>
        <taxon>Eukaryota</taxon>
        <taxon>Fungi</taxon>
        <taxon>Dikarya</taxon>
        <taxon>Ascomycota</taxon>
        <taxon>Pezizomycotina</taxon>
        <taxon>Sordariomycetes</taxon>
        <taxon>Hypocreomycetidae</taxon>
        <taxon>Microascales</taxon>
        <taxon>Microascaceae</taxon>
        <taxon>Parascedosporium</taxon>
    </lineage>
</organism>
<accession>A0A9P1H1Q4</accession>
<dbReference type="OrthoDB" id="64915at2759"/>
<gene>
    <name evidence="5" type="ORF">PPNO1_LOCUS4762</name>
</gene>
<dbReference type="InterPro" id="IPR004104">
    <property type="entry name" value="Gfo/Idh/MocA-like_OxRdtase_C"/>
</dbReference>
<dbReference type="EMBL" id="CALLCH030000012">
    <property type="protein sequence ID" value="CAI4215042.1"/>
    <property type="molecule type" value="Genomic_DNA"/>
</dbReference>
<reference evidence="5" key="1">
    <citation type="submission" date="2022-11" db="EMBL/GenBank/DDBJ databases">
        <authorList>
            <person name="Scott C."/>
            <person name="Bruce N."/>
        </authorList>
    </citation>
    <scope>NUCLEOTIDE SEQUENCE</scope>
</reference>
<sequence length="832" mass="91640">MHPLCKPISSAASGPAAGSLENAIECLPGTREGLLDGPEPEWLKSEESSGLGHRGEIAYWSGVNMATQYPSAMSLERLINISSGSSEPQPRPLSPNLPRDSEEQRRRSQAVHDAMRLILFRSWLPNDFDTLPMVPSKQNSDLLRIFLKLLSRYKTSLDGNPDPNNPVVKSYFPFCIQDPLLLQIILYTSACFLNETGHMPKTAVMAHKGKAIAMLNGQLRSHNYQTSDAVIAGVVQLIVDEWYWGDTDDLRAHMRGLREMIRIRGHDIGIALAHEIQPFLGNGMDYDYCDLTVLPFRIAHNTPLLPNIPSFATSADALGLHPTTASILDDMRFLINAVSTTASWIYERIQNLPEDSPETKKRFDYVEIAFQTSLVEPQQASPTGNSFEDDRANTRSDADSSSSGNNQEPRPRPRLNPSHKRNGSIRRNLKHRVPLTTWRCSVGIFNWAMLAIIPACHGGAHERFARTMYMISMISRSAEDWRLTFEASRPSVLASKDLALKAIYSRTLSTAQKAAQGIPAEANVSPDLYSSDAGAGKAYADLLARPDIEAVIVCISIRDSPVYAAQALSAGKHVLAEKPIAANVEEAKKLIDHWKGVVASGKNVTLGIAENFRFFESVNFATQEARKLGKLNGFQGRMFAPTANDSMWMSSDWRKQPTHPGGFVLDAGIHFIAYLRSVIGRDDSIESVSAITAQVQPHLQPFDTLHCLIRTKAGVVGSLCICMGSLYLGGQEITFSFDNGAIVACDNKVTVKAADLEAKAEGRKEVDTEEQDFDLKYYGVRAEVLAWAEGLVSGQPNPAQAVEEALADLEVMEKMFKSGLENGAPQKLEYQL</sequence>
<protein>
    <submittedName>
        <fullName evidence="5">Uncharacterized protein</fullName>
    </submittedName>
</protein>
<dbReference type="PANTHER" id="PTHR42840:SF5">
    <property type="entry name" value="NAD(P)-BINDING ROSSMANN-FOLD SUPERFAMILY PROTEIN"/>
    <property type="match status" value="1"/>
</dbReference>
<feature type="domain" description="Gfo/Idh/MocA-like oxidoreductase C-terminal" evidence="4">
    <location>
        <begin position="625"/>
        <end position="819"/>
    </location>
</feature>
<dbReference type="GO" id="GO:0005737">
    <property type="term" value="C:cytoplasm"/>
    <property type="evidence" value="ECO:0007669"/>
    <property type="project" value="TreeGrafter"/>
</dbReference>
<feature type="region of interest" description="Disordered" evidence="2">
    <location>
        <begin position="377"/>
        <end position="428"/>
    </location>
</feature>
<dbReference type="GO" id="GO:0000166">
    <property type="term" value="F:nucleotide binding"/>
    <property type="evidence" value="ECO:0007669"/>
    <property type="project" value="InterPro"/>
</dbReference>
<dbReference type="AlphaFoldDB" id="A0A9P1H1Q4"/>
<dbReference type="Gene3D" id="3.40.50.720">
    <property type="entry name" value="NAD(P)-binding Rossmann-like Domain"/>
    <property type="match status" value="1"/>
</dbReference>
<proteinExistence type="predicted"/>
<dbReference type="SUPFAM" id="SSF55347">
    <property type="entry name" value="Glyceraldehyde-3-phosphate dehydrogenase-like, C-terminal domain"/>
    <property type="match status" value="1"/>
</dbReference>
<dbReference type="Pfam" id="PF11951">
    <property type="entry name" value="Fungal_trans_2"/>
    <property type="match status" value="1"/>
</dbReference>
<keyword evidence="1" id="KW-0539">Nucleus</keyword>
<feature type="compositionally biased region" description="Basic and acidic residues" evidence="2">
    <location>
        <begin position="388"/>
        <end position="398"/>
    </location>
</feature>
<evidence type="ECO:0000259" key="4">
    <source>
        <dbReference type="Pfam" id="PF02894"/>
    </source>
</evidence>
<dbReference type="Pfam" id="PF01408">
    <property type="entry name" value="GFO_IDH_MocA"/>
    <property type="match status" value="1"/>
</dbReference>
<dbReference type="Proteomes" id="UP000838763">
    <property type="component" value="Unassembled WGS sequence"/>
</dbReference>
<dbReference type="InterPro" id="IPR000683">
    <property type="entry name" value="Gfo/Idh/MocA-like_OxRdtase_N"/>
</dbReference>
<evidence type="ECO:0000313" key="6">
    <source>
        <dbReference type="Proteomes" id="UP000838763"/>
    </source>
</evidence>
<feature type="compositionally biased region" description="Basic residues" evidence="2">
    <location>
        <begin position="417"/>
        <end position="428"/>
    </location>
</feature>
<dbReference type="PANTHER" id="PTHR42840">
    <property type="entry name" value="NAD(P)-BINDING ROSSMANN-FOLD SUPERFAMILY PROTEIN-RELATED"/>
    <property type="match status" value="1"/>
</dbReference>
<feature type="domain" description="Gfo/Idh/MocA-like oxidoreductase N-terminal" evidence="3">
    <location>
        <begin position="494"/>
        <end position="593"/>
    </location>
</feature>
<evidence type="ECO:0000313" key="5">
    <source>
        <dbReference type="EMBL" id="CAI4215042.1"/>
    </source>
</evidence>
<keyword evidence="6" id="KW-1185">Reference proteome</keyword>
<dbReference type="Pfam" id="PF02894">
    <property type="entry name" value="GFO_IDH_MocA_C"/>
    <property type="match status" value="1"/>
</dbReference>
<comment type="caution">
    <text evidence="5">The sequence shown here is derived from an EMBL/GenBank/DDBJ whole genome shotgun (WGS) entry which is preliminary data.</text>
</comment>
<feature type="compositionally biased region" description="Polar residues" evidence="2">
    <location>
        <begin position="377"/>
        <end position="386"/>
    </location>
</feature>
<feature type="compositionally biased region" description="Polar residues" evidence="2">
    <location>
        <begin position="399"/>
        <end position="408"/>
    </location>
</feature>
<dbReference type="SUPFAM" id="SSF51735">
    <property type="entry name" value="NAD(P)-binding Rossmann-fold domains"/>
    <property type="match status" value="1"/>
</dbReference>
<dbReference type="GO" id="GO:0006740">
    <property type="term" value="P:NADPH regeneration"/>
    <property type="evidence" value="ECO:0007669"/>
    <property type="project" value="TreeGrafter"/>
</dbReference>
<evidence type="ECO:0000256" key="2">
    <source>
        <dbReference type="SAM" id="MobiDB-lite"/>
    </source>
</evidence>
<dbReference type="GO" id="GO:0016491">
    <property type="term" value="F:oxidoreductase activity"/>
    <property type="evidence" value="ECO:0007669"/>
    <property type="project" value="TreeGrafter"/>
</dbReference>
<feature type="region of interest" description="Disordered" evidence="2">
    <location>
        <begin position="82"/>
        <end position="108"/>
    </location>
</feature>
<evidence type="ECO:0000256" key="1">
    <source>
        <dbReference type="ARBA" id="ARBA00023242"/>
    </source>
</evidence>